<dbReference type="InterPro" id="IPR013154">
    <property type="entry name" value="ADH-like_N"/>
</dbReference>
<gene>
    <name evidence="3" type="ORF">METZ01_LOCUS349055</name>
</gene>
<dbReference type="PANTHER" id="PTHR44154:SF1">
    <property type="entry name" value="QUINONE OXIDOREDUCTASE"/>
    <property type="match status" value="1"/>
</dbReference>
<reference evidence="3" key="1">
    <citation type="submission" date="2018-05" db="EMBL/GenBank/DDBJ databases">
        <authorList>
            <person name="Lanie J.A."/>
            <person name="Ng W.-L."/>
            <person name="Kazmierczak K.M."/>
            <person name="Andrzejewski T.M."/>
            <person name="Davidsen T.M."/>
            <person name="Wayne K.J."/>
            <person name="Tettelin H."/>
            <person name="Glass J.I."/>
            <person name="Rusch D."/>
            <person name="Podicherti R."/>
            <person name="Tsui H.-C.T."/>
            <person name="Winkler M.E."/>
        </authorList>
    </citation>
    <scope>NUCLEOTIDE SEQUENCE</scope>
</reference>
<sequence>MELDLPEILPQQILIQVKAASVNFPDLLMTQGKYQHKPDLPFVLGMEGAGIVKAIGSEVTKFKEGDEVTFGSWGNGAFSDYVIVPENGPQLKSKNLNFEEAASFQTAYMTAYVSLVRRGELKPKESLLVHGATGGVGMAAVQLGQKMGANVIATGTSENKL</sequence>
<dbReference type="Gene3D" id="3.90.180.10">
    <property type="entry name" value="Medium-chain alcohol dehydrogenases, catalytic domain"/>
    <property type="match status" value="1"/>
</dbReference>
<dbReference type="SUPFAM" id="SSF51735">
    <property type="entry name" value="NAD(P)-binding Rossmann-fold domains"/>
    <property type="match status" value="1"/>
</dbReference>
<dbReference type="Gene3D" id="3.40.50.720">
    <property type="entry name" value="NAD(P)-binding Rossmann-like Domain"/>
    <property type="match status" value="1"/>
</dbReference>
<dbReference type="InterPro" id="IPR011032">
    <property type="entry name" value="GroES-like_sf"/>
</dbReference>
<evidence type="ECO:0000259" key="2">
    <source>
        <dbReference type="SMART" id="SM00829"/>
    </source>
</evidence>
<feature type="non-terminal residue" evidence="3">
    <location>
        <position position="1"/>
    </location>
</feature>
<organism evidence="3">
    <name type="scientific">marine metagenome</name>
    <dbReference type="NCBI Taxonomy" id="408172"/>
    <lineage>
        <taxon>unclassified sequences</taxon>
        <taxon>metagenomes</taxon>
        <taxon>ecological metagenomes</taxon>
    </lineage>
</organism>
<dbReference type="InterPro" id="IPR051603">
    <property type="entry name" value="Zinc-ADH_QOR/CCCR"/>
</dbReference>
<dbReference type="PANTHER" id="PTHR44154">
    <property type="entry name" value="QUINONE OXIDOREDUCTASE"/>
    <property type="match status" value="1"/>
</dbReference>
<dbReference type="InterPro" id="IPR036291">
    <property type="entry name" value="NAD(P)-bd_dom_sf"/>
</dbReference>
<dbReference type="Pfam" id="PF08240">
    <property type="entry name" value="ADH_N"/>
    <property type="match status" value="1"/>
</dbReference>
<dbReference type="EMBL" id="UINC01121207">
    <property type="protein sequence ID" value="SVC96201.1"/>
    <property type="molecule type" value="Genomic_DNA"/>
</dbReference>
<keyword evidence="1" id="KW-0521">NADP</keyword>
<dbReference type="GO" id="GO:0016491">
    <property type="term" value="F:oxidoreductase activity"/>
    <property type="evidence" value="ECO:0007669"/>
    <property type="project" value="InterPro"/>
</dbReference>
<dbReference type="AlphaFoldDB" id="A0A382RHW0"/>
<name>A0A382RHW0_9ZZZZ</name>
<proteinExistence type="predicted"/>
<dbReference type="InterPro" id="IPR020843">
    <property type="entry name" value="ER"/>
</dbReference>
<evidence type="ECO:0000313" key="3">
    <source>
        <dbReference type="EMBL" id="SVC96201.1"/>
    </source>
</evidence>
<feature type="non-terminal residue" evidence="3">
    <location>
        <position position="161"/>
    </location>
</feature>
<dbReference type="SUPFAM" id="SSF50129">
    <property type="entry name" value="GroES-like"/>
    <property type="match status" value="1"/>
</dbReference>
<protein>
    <recommendedName>
        <fullName evidence="2">Enoyl reductase (ER) domain-containing protein</fullName>
    </recommendedName>
</protein>
<feature type="domain" description="Enoyl reductase (ER)" evidence="2">
    <location>
        <begin position="1"/>
        <end position="161"/>
    </location>
</feature>
<dbReference type="SMART" id="SM00829">
    <property type="entry name" value="PKS_ER"/>
    <property type="match status" value="1"/>
</dbReference>
<accession>A0A382RHW0</accession>
<evidence type="ECO:0000256" key="1">
    <source>
        <dbReference type="ARBA" id="ARBA00022857"/>
    </source>
</evidence>